<accession>A0A830FHA8</accession>
<dbReference type="AlphaFoldDB" id="A0A830FHA8"/>
<dbReference type="OrthoDB" id="142306at2157"/>
<feature type="domain" description="SWIM-type" evidence="2">
    <location>
        <begin position="41"/>
        <end position="75"/>
    </location>
</feature>
<organism evidence="3 4">
    <name type="scientific">Halocalculus aciditolerans</name>
    <dbReference type="NCBI Taxonomy" id="1383812"/>
    <lineage>
        <taxon>Archaea</taxon>
        <taxon>Methanobacteriati</taxon>
        <taxon>Methanobacteriota</taxon>
        <taxon>Stenosarchaea group</taxon>
        <taxon>Halobacteria</taxon>
        <taxon>Halobacteriales</taxon>
        <taxon>Halobacteriaceae</taxon>
        <taxon>Halocalculus</taxon>
    </lineage>
</organism>
<dbReference type="RefSeq" id="WP_188976795.1">
    <property type="nucleotide sequence ID" value="NZ_BMPG01000001.1"/>
</dbReference>
<evidence type="ECO:0000256" key="1">
    <source>
        <dbReference type="PROSITE-ProRule" id="PRU00325"/>
    </source>
</evidence>
<proteinExistence type="predicted"/>
<keyword evidence="1" id="KW-0863">Zinc-finger</keyword>
<dbReference type="EMBL" id="BMPG01000001">
    <property type="protein sequence ID" value="GGL55269.1"/>
    <property type="molecule type" value="Genomic_DNA"/>
</dbReference>
<comment type="caution">
    <text evidence="3">The sequence shown here is derived from an EMBL/GenBank/DDBJ whole genome shotgun (WGS) entry which is preliminary data.</text>
</comment>
<dbReference type="GO" id="GO:0008270">
    <property type="term" value="F:zinc ion binding"/>
    <property type="evidence" value="ECO:0007669"/>
    <property type="project" value="UniProtKB-KW"/>
</dbReference>
<dbReference type="PROSITE" id="PS50966">
    <property type="entry name" value="ZF_SWIM"/>
    <property type="match status" value="1"/>
</dbReference>
<name>A0A830FHA8_9EURY</name>
<protein>
    <recommendedName>
        <fullName evidence="2">SWIM-type domain-containing protein</fullName>
    </recommendedName>
</protein>
<dbReference type="Proteomes" id="UP000607197">
    <property type="component" value="Unassembled WGS sequence"/>
</dbReference>
<dbReference type="InterPro" id="IPR007527">
    <property type="entry name" value="Znf_SWIM"/>
</dbReference>
<evidence type="ECO:0000313" key="3">
    <source>
        <dbReference type="EMBL" id="GGL55269.1"/>
    </source>
</evidence>
<sequence length="98" mass="10946">MRQELAEAVHGKRTVAAAREAMVAVEIAEDLWNVYTTDEVYMVAVDLSACTCPDAQYRAPDEGCKHVRRVEMRLGERDVPDVRLDPTLKFHTQQGGSA</sequence>
<evidence type="ECO:0000313" key="4">
    <source>
        <dbReference type="Proteomes" id="UP000607197"/>
    </source>
</evidence>
<keyword evidence="4" id="KW-1185">Reference proteome</keyword>
<keyword evidence="1" id="KW-0479">Metal-binding</keyword>
<gene>
    <name evidence="3" type="ORF">GCM10009039_11750</name>
</gene>
<keyword evidence="1" id="KW-0862">Zinc</keyword>
<evidence type="ECO:0000259" key="2">
    <source>
        <dbReference type="PROSITE" id="PS50966"/>
    </source>
</evidence>
<reference evidence="3" key="2">
    <citation type="submission" date="2020-09" db="EMBL/GenBank/DDBJ databases">
        <authorList>
            <person name="Sun Q."/>
            <person name="Ohkuma M."/>
        </authorList>
    </citation>
    <scope>NUCLEOTIDE SEQUENCE</scope>
    <source>
        <strain evidence="3">JCM 19596</strain>
    </source>
</reference>
<reference evidence="3" key="1">
    <citation type="journal article" date="2014" name="Int. J. Syst. Evol. Microbiol.">
        <title>Complete genome sequence of Corynebacterium casei LMG S-19264T (=DSM 44701T), isolated from a smear-ripened cheese.</title>
        <authorList>
            <consortium name="US DOE Joint Genome Institute (JGI-PGF)"/>
            <person name="Walter F."/>
            <person name="Albersmeier A."/>
            <person name="Kalinowski J."/>
            <person name="Ruckert C."/>
        </authorList>
    </citation>
    <scope>NUCLEOTIDE SEQUENCE</scope>
    <source>
        <strain evidence="3">JCM 19596</strain>
    </source>
</reference>